<keyword evidence="6" id="KW-0143">Chaperone</keyword>
<dbReference type="InterPro" id="IPR001179">
    <property type="entry name" value="PPIase_FKBP_dom"/>
</dbReference>
<evidence type="ECO:0000256" key="9">
    <source>
        <dbReference type="PROSITE-ProRule" id="PRU00277"/>
    </source>
</evidence>
<dbReference type="InterPro" id="IPR046357">
    <property type="entry name" value="PPIase_dom_sf"/>
</dbReference>
<dbReference type="SUPFAM" id="SSF54534">
    <property type="entry name" value="FKBP-like"/>
    <property type="match status" value="1"/>
</dbReference>
<keyword evidence="4" id="KW-0963">Cytoplasm</keyword>
<dbReference type="PROSITE" id="PS50059">
    <property type="entry name" value="FKBP_PPIASE"/>
    <property type="match status" value="1"/>
</dbReference>
<reference evidence="12 13" key="1">
    <citation type="submission" date="2020-08" db="EMBL/GenBank/DDBJ databases">
        <title>Genomic Encyclopedia of Type Strains, Phase IV (KMG-IV): sequencing the most valuable type-strain genomes for metagenomic binning, comparative biology and taxonomic classification.</title>
        <authorList>
            <person name="Goeker M."/>
        </authorList>
    </citation>
    <scope>NUCLEOTIDE SEQUENCE [LARGE SCALE GENOMIC DNA]</scope>
    <source>
        <strain evidence="12 13">DSM 26287</strain>
    </source>
</reference>
<evidence type="ECO:0000256" key="2">
    <source>
        <dbReference type="ARBA" id="ARBA00004496"/>
    </source>
</evidence>
<sequence>MKITDNKVVQFHYRLKDEAGTEIENSYESEPLAYLHGHKNMIVGVEKALAEKAAGDKFSVTLQPEDAYGERQEDAVQRVPVKHLMGATKWKPGMTAVINTEQGQRQVTIIKAGRFMVTVDINPPLAGKVLTFDLDVVDVRDATEEEIEHGHAHGVGGHHH</sequence>
<evidence type="ECO:0000256" key="4">
    <source>
        <dbReference type="ARBA" id="ARBA00022490"/>
    </source>
</evidence>
<evidence type="ECO:0000256" key="8">
    <source>
        <dbReference type="ARBA" id="ARBA00037071"/>
    </source>
</evidence>
<comment type="function">
    <text evidence="8">Also involved in hydrogenase metallocenter assembly, probably by participating in the nickel insertion step. This function in hydrogenase biosynthesis requires chaperone activity and the presence of the metal-binding domain, but not PPIase activity.</text>
</comment>
<gene>
    <name evidence="12" type="ORF">HNQ55_000703</name>
</gene>
<feature type="domain" description="PPIase FKBP-type" evidence="11">
    <location>
        <begin position="6"/>
        <end position="80"/>
    </location>
</feature>
<evidence type="ECO:0000256" key="7">
    <source>
        <dbReference type="ARBA" id="ARBA00023235"/>
    </source>
</evidence>
<dbReference type="PANTHER" id="PTHR47861:SF3">
    <property type="entry name" value="FKBP-TYPE PEPTIDYL-PROLYL CIS-TRANS ISOMERASE SLYD"/>
    <property type="match status" value="1"/>
</dbReference>
<comment type="caution">
    <text evidence="12">The sequence shown here is derived from an EMBL/GenBank/DDBJ whole genome shotgun (WGS) entry which is preliminary data.</text>
</comment>
<dbReference type="Gene3D" id="3.10.50.40">
    <property type="match status" value="1"/>
</dbReference>
<name>A0A7X0NF39_9GAMM</name>
<dbReference type="Proteomes" id="UP000537141">
    <property type="component" value="Unassembled WGS sequence"/>
</dbReference>
<dbReference type="RefSeq" id="WP_184422621.1">
    <property type="nucleotide sequence ID" value="NZ_AP027362.1"/>
</dbReference>
<evidence type="ECO:0000256" key="10">
    <source>
        <dbReference type="RuleBase" id="RU003915"/>
    </source>
</evidence>
<evidence type="ECO:0000256" key="6">
    <source>
        <dbReference type="ARBA" id="ARBA00023186"/>
    </source>
</evidence>
<comment type="similarity">
    <text evidence="3 10">Belongs to the FKBP-type PPIase family.</text>
</comment>
<dbReference type="GO" id="GO:0003755">
    <property type="term" value="F:peptidyl-prolyl cis-trans isomerase activity"/>
    <property type="evidence" value="ECO:0007669"/>
    <property type="project" value="UniProtKB-UniRule"/>
</dbReference>
<keyword evidence="7 9" id="KW-0413">Isomerase</keyword>
<proteinExistence type="inferred from homology"/>
<dbReference type="GO" id="GO:0005737">
    <property type="term" value="C:cytoplasm"/>
    <property type="evidence" value="ECO:0007669"/>
    <property type="project" value="UniProtKB-SubCell"/>
</dbReference>
<comment type="subcellular location">
    <subcellularLocation>
        <location evidence="2">Cytoplasm</location>
    </subcellularLocation>
</comment>
<dbReference type="EMBL" id="JACHHU010000003">
    <property type="protein sequence ID" value="MBB6542225.1"/>
    <property type="molecule type" value="Genomic_DNA"/>
</dbReference>
<organism evidence="12 13">
    <name type="scientific">Thalassotalea piscium</name>
    <dbReference type="NCBI Taxonomy" id="1230533"/>
    <lineage>
        <taxon>Bacteria</taxon>
        <taxon>Pseudomonadati</taxon>
        <taxon>Pseudomonadota</taxon>
        <taxon>Gammaproteobacteria</taxon>
        <taxon>Alteromonadales</taxon>
        <taxon>Colwelliaceae</taxon>
        <taxon>Thalassotalea</taxon>
    </lineage>
</organism>
<comment type="catalytic activity">
    <reaction evidence="1 9 10">
        <text>[protein]-peptidylproline (omega=180) = [protein]-peptidylproline (omega=0)</text>
        <dbReference type="Rhea" id="RHEA:16237"/>
        <dbReference type="Rhea" id="RHEA-COMP:10747"/>
        <dbReference type="Rhea" id="RHEA-COMP:10748"/>
        <dbReference type="ChEBI" id="CHEBI:83833"/>
        <dbReference type="ChEBI" id="CHEBI:83834"/>
        <dbReference type="EC" id="5.2.1.8"/>
    </reaction>
</comment>
<dbReference type="AlphaFoldDB" id="A0A7X0NF39"/>
<evidence type="ECO:0000256" key="5">
    <source>
        <dbReference type="ARBA" id="ARBA00023110"/>
    </source>
</evidence>
<accession>A0A7X0NF39</accession>
<dbReference type="Pfam" id="PF00254">
    <property type="entry name" value="FKBP_C"/>
    <property type="match status" value="1"/>
</dbReference>
<dbReference type="GO" id="GO:0042026">
    <property type="term" value="P:protein refolding"/>
    <property type="evidence" value="ECO:0007669"/>
    <property type="project" value="UniProtKB-ARBA"/>
</dbReference>
<protein>
    <recommendedName>
        <fullName evidence="10">Peptidyl-prolyl cis-trans isomerase</fullName>
        <ecNumber evidence="10">5.2.1.8</ecNumber>
    </recommendedName>
</protein>
<keyword evidence="5 9" id="KW-0697">Rotamase</keyword>
<evidence type="ECO:0000256" key="3">
    <source>
        <dbReference type="ARBA" id="ARBA00006577"/>
    </source>
</evidence>
<evidence type="ECO:0000259" key="11">
    <source>
        <dbReference type="PROSITE" id="PS50059"/>
    </source>
</evidence>
<keyword evidence="13" id="KW-1185">Reference proteome</keyword>
<dbReference type="EC" id="5.2.1.8" evidence="10"/>
<evidence type="ECO:0000256" key="1">
    <source>
        <dbReference type="ARBA" id="ARBA00000971"/>
    </source>
</evidence>
<evidence type="ECO:0000313" key="12">
    <source>
        <dbReference type="EMBL" id="MBB6542225.1"/>
    </source>
</evidence>
<dbReference type="PANTHER" id="PTHR47861">
    <property type="entry name" value="FKBP-TYPE PEPTIDYL-PROLYL CIS-TRANS ISOMERASE SLYD"/>
    <property type="match status" value="1"/>
</dbReference>
<evidence type="ECO:0000313" key="13">
    <source>
        <dbReference type="Proteomes" id="UP000537141"/>
    </source>
</evidence>